<feature type="binding site" evidence="11">
    <location>
        <position position="242"/>
    </location>
    <ligand>
        <name>N-acetyl-D-glucosamine</name>
        <dbReference type="ChEBI" id="CHEBI:506227"/>
    </ligand>
</feature>
<dbReference type="SUPFAM" id="SSF53756">
    <property type="entry name" value="UDP-Glycosyltransferase/glycogen phosphorylase"/>
    <property type="match status" value="1"/>
</dbReference>
<protein>
    <recommendedName>
        <fullName evidence="11">UDP-N-acetylglucosamine--peptide N-acetylglucosaminyltransferase GtfA subunit</fullName>
        <ecNumber evidence="11">2.4.1.-</ecNumber>
    </recommendedName>
    <alternativeName>
        <fullName evidence="11">Glycosyltransferase GtfA</fullName>
    </alternativeName>
</protein>
<keyword evidence="6 11" id="KW-0328">Glycosyltransferase</keyword>
<keyword evidence="4 11" id="KW-1003">Cell membrane</keyword>
<feature type="binding site" evidence="11">
    <location>
        <begin position="16"/>
        <end position="19"/>
    </location>
    <ligand>
        <name>UDP</name>
        <dbReference type="ChEBI" id="CHEBI:58223"/>
    </ligand>
</feature>
<comment type="catalytic activity">
    <reaction evidence="10 11">
        <text>L-seryl-[protein] + UDP-N-acetyl-alpha-D-glucosamine = 3-O-[N-acetyl-alpha-D-glucosaminyl]-L-seryl-[protein] + UDP + H(+)</text>
        <dbReference type="Rhea" id="RHEA:59872"/>
        <dbReference type="Rhea" id="RHEA-COMP:9863"/>
        <dbReference type="Rhea" id="RHEA-COMP:15471"/>
        <dbReference type="ChEBI" id="CHEBI:15378"/>
        <dbReference type="ChEBI" id="CHEBI:29999"/>
        <dbReference type="ChEBI" id="CHEBI:57705"/>
        <dbReference type="ChEBI" id="CHEBI:58223"/>
        <dbReference type="ChEBI" id="CHEBI:143279"/>
    </reaction>
</comment>
<organism evidence="14 15">
    <name type="scientific">Streptococcus gallolyticus</name>
    <dbReference type="NCBI Taxonomy" id="315405"/>
    <lineage>
        <taxon>Bacteria</taxon>
        <taxon>Bacillati</taxon>
        <taxon>Bacillota</taxon>
        <taxon>Bacilli</taxon>
        <taxon>Lactobacillales</taxon>
        <taxon>Streptococcaceae</taxon>
        <taxon>Streptococcus</taxon>
    </lineage>
</organism>
<dbReference type="GO" id="GO:0005886">
    <property type="term" value="C:plasma membrane"/>
    <property type="evidence" value="ECO:0007669"/>
    <property type="project" value="UniProtKB-SubCell"/>
</dbReference>
<dbReference type="GO" id="GO:0017122">
    <property type="term" value="C:protein N-acetylglucosaminyltransferase complex"/>
    <property type="evidence" value="ECO:0007669"/>
    <property type="project" value="UniProtKB-UniRule"/>
</dbReference>
<evidence type="ECO:0000313" key="14">
    <source>
        <dbReference type="EMBL" id="RCW16505.1"/>
    </source>
</evidence>
<dbReference type="InterPro" id="IPR054396">
    <property type="entry name" value="GtfA_EBD"/>
</dbReference>
<dbReference type="GO" id="GO:0005737">
    <property type="term" value="C:cytoplasm"/>
    <property type="evidence" value="ECO:0007669"/>
    <property type="project" value="UniProtKB-SubCell"/>
</dbReference>
<dbReference type="PANTHER" id="PTHR12526">
    <property type="entry name" value="GLYCOSYLTRANSFERASE"/>
    <property type="match status" value="1"/>
</dbReference>
<evidence type="ECO:0000256" key="9">
    <source>
        <dbReference type="ARBA" id="ARBA00023136"/>
    </source>
</evidence>
<dbReference type="GO" id="GO:0000166">
    <property type="term" value="F:nucleotide binding"/>
    <property type="evidence" value="ECO:0007669"/>
    <property type="project" value="UniProtKB-KW"/>
</dbReference>
<keyword evidence="8 11" id="KW-0547">Nucleotide-binding</keyword>
<dbReference type="GO" id="GO:0016757">
    <property type="term" value="F:glycosyltransferase activity"/>
    <property type="evidence" value="ECO:0007669"/>
    <property type="project" value="UniProtKB-UniRule"/>
</dbReference>
<feature type="domain" description="Glycosyl transferase family 1" evidence="12">
    <location>
        <begin position="318"/>
        <end position="451"/>
    </location>
</feature>
<feature type="binding site" evidence="11">
    <location>
        <begin position="404"/>
        <end position="407"/>
    </location>
    <ligand>
        <name>N-acetyl-D-glucosamine</name>
        <dbReference type="ChEBI" id="CHEBI:506227"/>
    </ligand>
</feature>
<dbReference type="CDD" id="cd04949">
    <property type="entry name" value="GT4_GtfA-like"/>
    <property type="match status" value="1"/>
</dbReference>
<evidence type="ECO:0000256" key="1">
    <source>
        <dbReference type="ARBA" id="ARBA00004202"/>
    </source>
</evidence>
<evidence type="ECO:0000256" key="2">
    <source>
        <dbReference type="ARBA" id="ARBA00004922"/>
    </source>
</evidence>
<evidence type="ECO:0000256" key="6">
    <source>
        <dbReference type="ARBA" id="ARBA00022676"/>
    </source>
</evidence>
<dbReference type="NCBIfam" id="TIGR02918">
    <property type="entry name" value="accessory Sec system glycosyltransferase GtfA"/>
    <property type="match status" value="1"/>
</dbReference>
<comment type="caution">
    <text evidence="14">The sequence shown here is derived from an EMBL/GenBank/DDBJ whole genome shotgun (WGS) entry which is preliminary data.</text>
</comment>
<evidence type="ECO:0000259" key="12">
    <source>
        <dbReference type="Pfam" id="PF00534"/>
    </source>
</evidence>
<evidence type="ECO:0000256" key="7">
    <source>
        <dbReference type="ARBA" id="ARBA00022679"/>
    </source>
</evidence>
<evidence type="ECO:0000256" key="4">
    <source>
        <dbReference type="ARBA" id="ARBA00022475"/>
    </source>
</evidence>
<comment type="subcellular location">
    <subcellularLocation>
        <location evidence="1 11">Cell membrane</location>
        <topology evidence="1 11">Peripheral membrane protein</topology>
    </subcellularLocation>
    <subcellularLocation>
        <location evidence="11">Cytoplasm</location>
    </subcellularLocation>
    <text evidence="11">Cell membrane association requires GtfB.</text>
</comment>
<keyword evidence="5 11" id="KW-0963">Cytoplasm</keyword>
<dbReference type="Proteomes" id="UP000253215">
    <property type="component" value="Unassembled WGS sequence"/>
</dbReference>
<comment type="function">
    <text evidence="11">Required for polymorphic O-glycosylation of the serine-rich repeat protein in this bacteria. Catalyzes the first step in glycosylation by transferring N-acetylglucosamine from UDP-GlcNAc to serine residues in the substrate protein. Part of the accessory SecA2/SecY2 system specifically required to export serine-rich repeat cell wall proteins usually encoded upstream in the same operon.</text>
</comment>
<proteinExistence type="inferred from homology"/>
<dbReference type="EMBL" id="NETH01000041">
    <property type="protein sequence ID" value="RCW16505.1"/>
    <property type="molecule type" value="Genomic_DNA"/>
</dbReference>
<sequence>MTIYNLNLGIGWASSGVEYAQAYRAKLFNQLHVDHKFIFTDFISYENICDLTDNIGLDRQDVIWLYSYFTDFSVEPTTVTLDDIIASYHHPIVRQEETDKAMKCFDARGDYFTAYFKSRQSQRTIVHRVEYVSKGLLVRKDFFTTGRLFSEYYYPKDGTIQLYLRRFYNRDSTIAYEEFINNGQSTFKFPSGFFYSKEALIEHLMKSLKLTARDLFILDRSTGVGQSVFKNVKPAKLGVVIHAEHFNAPLTTEDTILWNNYYDYQFTNADKVDFFITATEKQKEILEQQFRHYTSHRPYIVAIPVGSIDRLQFPKSIRKPYSVITASRLASEKHVDYLVKAVVLAKKELPLLTFDIYGAGGEEQRLRQIIDQAKAGDYITLCGHQDLARVYQQYEAYLSASKSEGFGLTLLEAIASGLPLIGFDVPYGNQTFIEEGKNGYLLEVSDSEEVVVKRFAAALVKLFKEGSMTKKQNCSYQIAEAFLTSEVIQKWKQLIKEMEER</sequence>
<dbReference type="Pfam" id="PF22145">
    <property type="entry name" value="GtfA_EBD"/>
    <property type="match status" value="1"/>
</dbReference>
<dbReference type="HAMAP" id="MF_01472">
    <property type="entry name" value="GtfA"/>
    <property type="match status" value="1"/>
</dbReference>
<keyword evidence="7 11" id="KW-0808">Transferase</keyword>
<dbReference type="FunFam" id="3.40.50.2000:FF:000196">
    <property type="entry name" value="UDP-N-acetylglucosamine--peptide N-acetylglucosaminyltransferase GtfA subunit"/>
    <property type="match status" value="1"/>
</dbReference>
<comment type="pathway">
    <text evidence="2 11">Protein modification; protein glycosylation.</text>
</comment>
<keyword evidence="9 11" id="KW-0472">Membrane</keyword>
<evidence type="ECO:0000256" key="11">
    <source>
        <dbReference type="HAMAP-Rule" id="MF_01472"/>
    </source>
</evidence>
<dbReference type="InterPro" id="IPR014267">
    <property type="entry name" value="GtfA"/>
</dbReference>
<dbReference type="EC" id="2.4.1.-" evidence="11"/>
<dbReference type="PANTHER" id="PTHR12526:SF629">
    <property type="entry name" value="TEICHURONIC ACID BIOSYNTHESIS GLYCOSYLTRANSFERASE TUAH-RELATED"/>
    <property type="match status" value="1"/>
</dbReference>
<evidence type="ECO:0000256" key="10">
    <source>
        <dbReference type="ARBA" id="ARBA00052053"/>
    </source>
</evidence>
<feature type="domain" description="GtfA extended beta-sheet meander" evidence="13">
    <location>
        <begin position="95"/>
        <end position="190"/>
    </location>
</feature>
<reference evidence="14 15" key="1">
    <citation type="journal article" date="2018" name="Sci. Rep.">
        <title>Network-guided genomic and metagenomic analysis of the faecal microbiota of the critically endangered kakapo.</title>
        <authorList>
            <person name="Waite D.W."/>
            <person name="Dsouza M."/>
            <person name="Sekiguchi Y."/>
            <person name="Hugenholtz P."/>
            <person name="Taylor M.W."/>
        </authorList>
    </citation>
    <scope>NUCLEOTIDE SEQUENCE [LARGE SCALE GENOMIC DNA]</scope>
    <source>
        <strain evidence="14 15">BI02</strain>
    </source>
</reference>
<evidence type="ECO:0000256" key="8">
    <source>
        <dbReference type="ARBA" id="ARBA00022741"/>
    </source>
</evidence>
<name>A0A368UC17_9STRE</name>
<comment type="similarity">
    <text evidence="3 11">Belongs to the glycosyltransferase group 1 family. Glycosyltransferase 4 subfamily.</text>
</comment>
<feature type="binding site" evidence="11">
    <location>
        <begin position="384"/>
        <end position="385"/>
    </location>
    <ligand>
        <name>UDP</name>
        <dbReference type="ChEBI" id="CHEBI:58223"/>
    </ligand>
</feature>
<gene>
    <name evidence="11" type="primary">gtfA</name>
    <name evidence="14" type="ORF">CAC02_08165</name>
</gene>
<evidence type="ECO:0000256" key="3">
    <source>
        <dbReference type="ARBA" id="ARBA00009481"/>
    </source>
</evidence>
<evidence type="ECO:0000313" key="15">
    <source>
        <dbReference type="Proteomes" id="UP000253215"/>
    </source>
</evidence>
<accession>A0A368UC17</accession>
<evidence type="ECO:0000259" key="13">
    <source>
        <dbReference type="Pfam" id="PF22145"/>
    </source>
</evidence>
<dbReference type="Pfam" id="PF00534">
    <property type="entry name" value="Glycos_transf_1"/>
    <property type="match status" value="1"/>
</dbReference>
<dbReference type="AlphaFoldDB" id="A0A368UC17"/>
<evidence type="ECO:0000256" key="5">
    <source>
        <dbReference type="ARBA" id="ARBA00022490"/>
    </source>
</evidence>
<dbReference type="InterPro" id="IPR001296">
    <property type="entry name" value="Glyco_trans_1"/>
</dbReference>
<dbReference type="Gene3D" id="3.40.50.2000">
    <property type="entry name" value="Glycogen Phosphorylase B"/>
    <property type="match status" value="2"/>
</dbReference>
<comment type="subunit">
    <text evidence="11">Forms a heterotetramer with 2 subunits each of GtfA and GtfB. Part of the accessory SecA2/SecY2 protein translocation apparatus.</text>
</comment>
<dbReference type="UniPathway" id="UPA00378"/>